<protein>
    <recommendedName>
        <fullName evidence="2">Flagellar hook-length control protein-like C-terminal domain-containing protein</fullName>
    </recommendedName>
</protein>
<accession>A0A8J2YGK3</accession>
<evidence type="ECO:0000256" key="1">
    <source>
        <dbReference type="SAM" id="MobiDB-lite"/>
    </source>
</evidence>
<feature type="region of interest" description="Disordered" evidence="1">
    <location>
        <begin position="598"/>
        <end position="621"/>
    </location>
</feature>
<name>A0A8J2YGK3_9RHOB</name>
<dbReference type="Proteomes" id="UP000602745">
    <property type="component" value="Unassembled WGS sequence"/>
</dbReference>
<dbReference type="InterPro" id="IPR021136">
    <property type="entry name" value="Flagellar_hook_control-like_C"/>
</dbReference>
<comment type="caution">
    <text evidence="3">The sequence shown here is derived from an EMBL/GenBank/DDBJ whole genome shotgun (WGS) entry which is preliminary data.</text>
</comment>
<dbReference type="Gene3D" id="3.30.750.140">
    <property type="match status" value="1"/>
</dbReference>
<feature type="compositionally biased region" description="Polar residues" evidence="1">
    <location>
        <begin position="612"/>
        <end position="621"/>
    </location>
</feature>
<feature type="region of interest" description="Disordered" evidence="1">
    <location>
        <begin position="1"/>
        <end position="38"/>
    </location>
</feature>
<dbReference type="Pfam" id="PF02120">
    <property type="entry name" value="Flg_hook"/>
    <property type="match status" value="1"/>
</dbReference>
<proteinExistence type="predicted"/>
<feature type="compositionally biased region" description="Basic and acidic residues" evidence="1">
    <location>
        <begin position="409"/>
        <end position="426"/>
    </location>
</feature>
<keyword evidence="4" id="KW-1185">Reference proteome</keyword>
<feature type="region of interest" description="Disordered" evidence="1">
    <location>
        <begin position="400"/>
        <end position="426"/>
    </location>
</feature>
<feature type="compositionally biased region" description="Low complexity" evidence="1">
    <location>
        <begin position="211"/>
        <end position="227"/>
    </location>
</feature>
<dbReference type="InterPro" id="IPR038610">
    <property type="entry name" value="FliK-like_C_sf"/>
</dbReference>
<organism evidence="3 4">
    <name type="scientific">Agaricicola taiwanensis</name>
    <dbReference type="NCBI Taxonomy" id="591372"/>
    <lineage>
        <taxon>Bacteria</taxon>
        <taxon>Pseudomonadati</taxon>
        <taxon>Pseudomonadota</taxon>
        <taxon>Alphaproteobacteria</taxon>
        <taxon>Rhodobacterales</taxon>
        <taxon>Paracoccaceae</taxon>
        <taxon>Agaricicola</taxon>
    </lineage>
</organism>
<evidence type="ECO:0000259" key="2">
    <source>
        <dbReference type="Pfam" id="PF02120"/>
    </source>
</evidence>
<dbReference type="AlphaFoldDB" id="A0A8J2YGK3"/>
<reference evidence="3" key="1">
    <citation type="journal article" date="2014" name="Int. J. Syst. Evol. Microbiol.">
        <title>Complete genome sequence of Corynebacterium casei LMG S-19264T (=DSM 44701T), isolated from a smear-ripened cheese.</title>
        <authorList>
            <consortium name="US DOE Joint Genome Institute (JGI-PGF)"/>
            <person name="Walter F."/>
            <person name="Albersmeier A."/>
            <person name="Kalinowski J."/>
            <person name="Ruckert C."/>
        </authorList>
    </citation>
    <scope>NUCLEOTIDE SEQUENCE</scope>
    <source>
        <strain evidence="3">CCM 7684</strain>
    </source>
</reference>
<reference evidence="3" key="2">
    <citation type="submission" date="2020-09" db="EMBL/GenBank/DDBJ databases">
        <authorList>
            <person name="Sun Q."/>
            <person name="Sedlacek I."/>
        </authorList>
    </citation>
    <scope>NUCLEOTIDE SEQUENCE</scope>
    <source>
        <strain evidence="3">CCM 7684</strain>
    </source>
</reference>
<feature type="compositionally biased region" description="Low complexity" evidence="1">
    <location>
        <begin position="286"/>
        <end position="313"/>
    </location>
</feature>
<sequence>MPFDFAMPASPGVNAMSSGATQKAGTSSKADSTSSSSGAFAGMLNEEVADAAAAPAGKDAADVTASDQVAQVAPAVPVAPVVPNVPPVAAEPLNGAVRSNGLSAEAAAAAGAGFIKKAPPQGEIPVVVEAGTNTNTNTNTSADPEVAGESTSPAGLGGAGAGAGTGANAGTGTATGPGKGLADVVRTEASGVAQHMTPGSAVPVTDQAAPSEQAQGSQDGQAAASSETAADVTVEPVRQPTEAELATELKTVVKAPVESGTAEPDLPAEPAKPTPPTQPTQPVPPASAADAEAGGEAAPAPTTTTTTTTTTTPVRTNGDPAAAAAAANEETAGQVSNTTQVTAAAATAATLTIRGAGAQGEDIAVSPVVRQDAVASTAMKPFTAPQTPQDAAEAAIAEGEGQGEGAANGRDRAQGTEGRVERPRADIDALARRQPAEARAGNPTSQHIQLPESLNAAPTATAGVTQGQQVATPQFAGGNMPMAATLAVASEMVAQHRAGASRFEIRLDPPELGRIDVRLDVDKSGNVRSHLIVERSETLDLLRADQRNLERTLEQAGFKSDPNGISMSLRDDRGGSQQNARSFQQDIAQVTVSPVQDEIAPIAAPAPRPGVSDTSNLDIRV</sequence>
<feature type="region of interest" description="Disordered" evidence="1">
    <location>
        <begin position="132"/>
        <end position="337"/>
    </location>
</feature>
<gene>
    <name evidence="3" type="ORF">GCM10007276_16300</name>
</gene>
<feature type="compositionally biased region" description="Pro residues" evidence="1">
    <location>
        <begin position="270"/>
        <end position="285"/>
    </location>
</feature>
<evidence type="ECO:0000313" key="3">
    <source>
        <dbReference type="EMBL" id="GGE39724.1"/>
    </source>
</evidence>
<evidence type="ECO:0000313" key="4">
    <source>
        <dbReference type="Proteomes" id="UP000602745"/>
    </source>
</evidence>
<feature type="region of interest" description="Disordered" evidence="1">
    <location>
        <begin position="556"/>
        <end position="583"/>
    </location>
</feature>
<dbReference type="EMBL" id="BMCP01000002">
    <property type="protein sequence ID" value="GGE39724.1"/>
    <property type="molecule type" value="Genomic_DNA"/>
</dbReference>
<feature type="compositionally biased region" description="Low complexity" evidence="1">
    <location>
        <begin position="23"/>
        <end position="38"/>
    </location>
</feature>
<feature type="domain" description="Flagellar hook-length control protein-like C-terminal" evidence="2">
    <location>
        <begin position="492"/>
        <end position="568"/>
    </location>
</feature>
<dbReference type="CDD" id="cd17470">
    <property type="entry name" value="T3SS_Flik_C"/>
    <property type="match status" value="1"/>
</dbReference>
<feature type="compositionally biased region" description="Gly residues" evidence="1">
    <location>
        <begin position="155"/>
        <end position="179"/>
    </location>
</feature>